<name>A0A9D4E472_DREPO</name>
<feature type="region of interest" description="Disordered" evidence="1">
    <location>
        <begin position="1"/>
        <end position="47"/>
    </location>
</feature>
<evidence type="ECO:0000256" key="1">
    <source>
        <dbReference type="SAM" id="MobiDB-lite"/>
    </source>
</evidence>
<dbReference type="AlphaFoldDB" id="A0A9D4E472"/>
<comment type="caution">
    <text evidence="2">The sequence shown here is derived from an EMBL/GenBank/DDBJ whole genome shotgun (WGS) entry which is preliminary data.</text>
</comment>
<evidence type="ECO:0000313" key="3">
    <source>
        <dbReference type="Proteomes" id="UP000828390"/>
    </source>
</evidence>
<reference evidence="2" key="2">
    <citation type="submission" date="2020-11" db="EMBL/GenBank/DDBJ databases">
        <authorList>
            <person name="McCartney M.A."/>
            <person name="Auch B."/>
            <person name="Kono T."/>
            <person name="Mallez S."/>
            <person name="Becker A."/>
            <person name="Gohl D.M."/>
            <person name="Silverstein K.A.T."/>
            <person name="Koren S."/>
            <person name="Bechman K.B."/>
            <person name="Herman A."/>
            <person name="Abrahante J.E."/>
            <person name="Garbe J."/>
        </authorList>
    </citation>
    <scope>NUCLEOTIDE SEQUENCE</scope>
    <source>
        <strain evidence="2">Duluth1</strain>
        <tissue evidence="2">Whole animal</tissue>
    </source>
</reference>
<dbReference type="Proteomes" id="UP000828390">
    <property type="component" value="Unassembled WGS sequence"/>
</dbReference>
<dbReference type="EMBL" id="JAIWYP010000009">
    <property type="protein sequence ID" value="KAH3772076.1"/>
    <property type="molecule type" value="Genomic_DNA"/>
</dbReference>
<evidence type="ECO:0000313" key="2">
    <source>
        <dbReference type="EMBL" id="KAH3772076.1"/>
    </source>
</evidence>
<reference evidence="2" key="1">
    <citation type="journal article" date="2019" name="bioRxiv">
        <title>The Genome of the Zebra Mussel, Dreissena polymorpha: A Resource for Invasive Species Research.</title>
        <authorList>
            <person name="McCartney M.A."/>
            <person name="Auch B."/>
            <person name="Kono T."/>
            <person name="Mallez S."/>
            <person name="Zhang Y."/>
            <person name="Obille A."/>
            <person name="Becker A."/>
            <person name="Abrahante J.E."/>
            <person name="Garbe J."/>
            <person name="Badalamenti J.P."/>
            <person name="Herman A."/>
            <person name="Mangelson H."/>
            <person name="Liachko I."/>
            <person name="Sullivan S."/>
            <person name="Sone E.D."/>
            <person name="Koren S."/>
            <person name="Silverstein K.A.T."/>
            <person name="Beckman K.B."/>
            <person name="Gohl D.M."/>
        </authorList>
    </citation>
    <scope>NUCLEOTIDE SEQUENCE</scope>
    <source>
        <strain evidence="2">Duluth1</strain>
        <tissue evidence="2">Whole animal</tissue>
    </source>
</reference>
<sequence>MAPGSTTTTETTTRRRRIQQQQQQKQQRDDGKFNDKNNKNNNDLASLDVNLYTQVNVADSVEMTHLSRLEHVERNSVFTTCYSHTQLGNVPIFFVGDPIYSKHRIRREQRFDLPSATTDIQQAER</sequence>
<organism evidence="2 3">
    <name type="scientific">Dreissena polymorpha</name>
    <name type="common">Zebra mussel</name>
    <name type="synonym">Mytilus polymorpha</name>
    <dbReference type="NCBI Taxonomy" id="45954"/>
    <lineage>
        <taxon>Eukaryota</taxon>
        <taxon>Metazoa</taxon>
        <taxon>Spiralia</taxon>
        <taxon>Lophotrochozoa</taxon>
        <taxon>Mollusca</taxon>
        <taxon>Bivalvia</taxon>
        <taxon>Autobranchia</taxon>
        <taxon>Heteroconchia</taxon>
        <taxon>Euheterodonta</taxon>
        <taxon>Imparidentia</taxon>
        <taxon>Neoheterodontei</taxon>
        <taxon>Myida</taxon>
        <taxon>Dreissenoidea</taxon>
        <taxon>Dreissenidae</taxon>
        <taxon>Dreissena</taxon>
    </lineage>
</organism>
<feature type="compositionally biased region" description="Basic and acidic residues" evidence="1">
    <location>
        <begin position="26"/>
        <end position="38"/>
    </location>
</feature>
<feature type="compositionally biased region" description="Low complexity" evidence="1">
    <location>
        <begin position="1"/>
        <end position="11"/>
    </location>
</feature>
<accession>A0A9D4E472</accession>
<protein>
    <submittedName>
        <fullName evidence="2">Uncharacterized protein</fullName>
    </submittedName>
</protein>
<keyword evidence="3" id="KW-1185">Reference proteome</keyword>
<proteinExistence type="predicted"/>
<gene>
    <name evidence="2" type="ORF">DPMN_173410</name>
</gene>